<organism evidence="9 10">
    <name type="scientific">Cytobacillus praedii</name>
    <dbReference type="NCBI Taxonomy" id="1742358"/>
    <lineage>
        <taxon>Bacteria</taxon>
        <taxon>Bacillati</taxon>
        <taxon>Bacillota</taxon>
        <taxon>Bacilli</taxon>
        <taxon>Bacillales</taxon>
        <taxon>Bacillaceae</taxon>
        <taxon>Cytobacillus</taxon>
    </lineage>
</organism>
<dbReference type="HAMAP" id="MF_01512">
    <property type="entry name" value="FosB"/>
    <property type="match status" value="1"/>
</dbReference>
<evidence type="ECO:0000313" key="10">
    <source>
        <dbReference type="Proteomes" id="UP000293846"/>
    </source>
</evidence>
<dbReference type="PANTHER" id="PTHR36113">
    <property type="entry name" value="LYASE, PUTATIVE-RELATED-RELATED"/>
    <property type="match status" value="1"/>
</dbReference>
<accession>A0A4R1B1M7</accession>
<dbReference type="SUPFAM" id="SSF55729">
    <property type="entry name" value="Acyl-CoA N-acyltransferases (Nat)"/>
    <property type="match status" value="1"/>
</dbReference>
<dbReference type="STRING" id="1742358.GCA_001439605_02774"/>
<dbReference type="Gene3D" id="3.40.630.30">
    <property type="match status" value="1"/>
</dbReference>
<comment type="similarity">
    <text evidence="6">Belongs to the fosfomycin resistance protein family. FosB subfamily.</text>
</comment>
<dbReference type="PANTHER" id="PTHR36113:SF6">
    <property type="entry name" value="FOSFOMYCIN RESISTANCE PROTEIN FOSX"/>
    <property type="match status" value="1"/>
</dbReference>
<keyword evidence="4 6" id="KW-0460">Magnesium</keyword>
<sequence length="305" mass="35972">MHFIEKVNLQFYKSEYFESLSRFELPEEQEQFTALPIHSLEMTHERHPIVILINNEPVGFFVLHSSDRVKEYSDNPKAMLLTSFSINHSHQGKGFAKRGMQQIEDFVKRKFPACDEIVLAVNKRNIAAQKLYEKVGYKDTGRRKMGKIGEQFILRYPVRSDSDTKVNIKGLNHFLFSVSNLENSIDFYQNVFDAKLLVKGRSTAYFDLNGIWIALNEEKDIPRNDISHSYTHIAFSIDKDDFDKIFEKLNQLHVHILKGRQRDEKDKQSIYFTDPDGHKFEFHTGTLEDRLTYYQQEKKHMEFFD</sequence>
<dbReference type="EMBL" id="SJTH01000014">
    <property type="protein sequence ID" value="TCJ03719.1"/>
    <property type="molecule type" value="Genomic_DNA"/>
</dbReference>
<dbReference type="EC" id="2.5.1.-" evidence="6"/>
<keyword evidence="5 6" id="KW-0046">Antibiotic resistance</keyword>
<dbReference type="NCBIfam" id="NF038306">
    <property type="entry name" value="fosM_gen"/>
    <property type="match status" value="1"/>
</dbReference>
<dbReference type="Pfam" id="PF00583">
    <property type="entry name" value="Acetyltransf_1"/>
    <property type="match status" value="1"/>
</dbReference>
<evidence type="ECO:0000256" key="4">
    <source>
        <dbReference type="ARBA" id="ARBA00022842"/>
    </source>
</evidence>
<evidence type="ECO:0000259" key="7">
    <source>
        <dbReference type="PROSITE" id="PS51186"/>
    </source>
</evidence>
<dbReference type="InterPro" id="IPR004360">
    <property type="entry name" value="Glyas_Fos-R_dOase_dom"/>
</dbReference>
<feature type="binding site" evidence="6">
    <location>
        <position position="173"/>
    </location>
    <ligand>
        <name>Mg(2+)</name>
        <dbReference type="ChEBI" id="CHEBI:18420"/>
    </ligand>
</feature>
<protein>
    <recommendedName>
        <fullName evidence="6">Metallothiol transferase FosB</fullName>
        <ecNumber evidence="6">2.5.1.-</ecNumber>
    </recommendedName>
    <alternativeName>
        <fullName evidence="6">Fosfomycin resistance protein</fullName>
    </alternativeName>
</protein>
<dbReference type="Pfam" id="PF00903">
    <property type="entry name" value="Glyoxalase"/>
    <property type="match status" value="1"/>
</dbReference>
<dbReference type="InterPro" id="IPR029068">
    <property type="entry name" value="Glyas_Bleomycin-R_OHBP_Dase"/>
</dbReference>
<feature type="domain" description="VOC" evidence="8">
    <location>
        <begin position="170"/>
        <end position="285"/>
    </location>
</feature>
<reference evidence="9 10" key="1">
    <citation type="submission" date="2019-03" db="EMBL/GenBank/DDBJ databases">
        <authorList>
            <person name="Jensen L."/>
            <person name="Storgaard J."/>
            <person name="Sulaj E."/>
            <person name="Schramm A."/>
            <person name="Marshall I.P.G."/>
        </authorList>
    </citation>
    <scope>NUCLEOTIDE SEQUENCE [LARGE SCALE GENOMIC DNA]</scope>
    <source>
        <strain evidence="9 10">2017H2G3</strain>
    </source>
</reference>
<evidence type="ECO:0000256" key="6">
    <source>
        <dbReference type="HAMAP-Rule" id="MF_01512"/>
    </source>
</evidence>
<dbReference type="GO" id="GO:0005737">
    <property type="term" value="C:cytoplasm"/>
    <property type="evidence" value="ECO:0007669"/>
    <property type="project" value="UniProtKB-SubCell"/>
</dbReference>
<proteinExistence type="inferred from homology"/>
<dbReference type="CDD" id="cd08363">
    <property type="entry name" value="FosB"/>
    <property type="match status" value="1"/>
</dbReference>
<dbReference type="PROSITE" id="PS51186">
    <property type="entry name" value="GNAT"/>
    <property type="match status" value="1"/>
</dbReference>
<gene>
    <name evidence="6 9" type="primary">fosB</name>
    <name evidence="9" type="ORF">E0Y62_13215</name>
</gene>
<keyword evidence="2 6" id="KW-0808">Transferase</keyword>
<evidence type="ECO:0000256" key="3">
    <source>
        <dbReference type="ARBA" id="ARBA00022723"/>
    </source>
</evidence>
<dbReference type="SUPFAM" id="SSF54593">
    <property type="entry name" value="Glyoxalase/Bleomycin resistance protein/Dihydroxybiphenyl dioxygenase"/>
    <property type="match status" value="1"/>
</dbReference>
<dbReference type="NCBIfam" id="NF003152">
    <property type="entry name" value="PRK04101.1"/>
    <property type="match status" value="1"/>
</dbReference>
<comment type="caution">
    <text evidence="9">The sequence shown here is derived from an EMBL/GenBank/DDBJ whole genome shotgun (WGS) entry which is preliminary data.</text>
</comment>
<dbReference type="InterPro" id="IPR000182">
    <property type="entry name" value="GNAT_dom"/>
</dbReference>
<comment type="cofactor">
    <cofactor evidence="6">
        <name>Mg(2+)</name>
        <dbReference type="ChEBI" id="CHEBI:18420"/>
    </cofactor>
</comment>
<keyword evidence="1 6" id="KW-0963">Cytoplasm</keyword>
<evidence type="ECO:0000259" key="8">
    <source>
        <dbReference type="PROSITE" id="PS51819"/>
    </source>
</evidence>
<name>A0A4R1B1M7_9BACI</name>
<evidence type="ECO:0000313" key="9">
    <source>
        <dbReference type="EMBL" id="TCJ03719.1"/>
    </source>
</evidence>
<dbReference type="AlphaFoldDB" id="A0A4R1B1M7"/>
<dbReference type="PROSITE" id="PS51819">
    <property type="entry name" value="VOC"/>
    <property type="match status" value="1"/>
</dbReference>
<dbReference type="GO" id="GO:0046677">
    <property type="term" value="P:response to antibiotic"/>
    <property type="evidence" value="ECO:0007669"/>
    <property type="project" value="UniProtKB-UniRule"/>
</dbReference>
<feature type="binding site" evidence="6">
    <location>
        <position position="232"/>
    </location>
    <ligand>
        <name>Mg(2+)</name>
        <dbReference type="ChEBI" id="CHEBI:18420"/>
    </ligand>
</feature>
<dbReference type="InterPro" id="IPR051332">
    <property type="entry name" value="Fosfomycin_Res_Enzymes"/>
</dbReference>
<dbReference type="InterPro" id="IPR016181">
    <property type="entry name" value="Acyl_CoA_acyltransferase"/>
</dbReference>
<comment type="subunit">
    <text evidence="6">Homodimer.</text>
</comment>
<dbReference type="Proteomes" id="UP000293846">
    <property type="component" value="Unassembled WGS sequence"/>
</dbReference>
<comment type="subcellular location">
    <subcellularLocation>
        <location evidence="6">Cytoplasm</location>
    </subcellularLocation>
</comment>
<dbReference type="InterPro" id="IPR022858">
    <property type="entry name" value="Metallothiol_Trafse_FosB"/>
</dbReference>
<dbReference type="GO" id="GO:0016765">
    <property type="term" value="F:transferase activity, transferring alkyl or aryl (other than methyl) groups"/>
    <property type="evidence" value="ECO:0007669"/>
    <property type="project" value="UniProtKB-UniRule"/>
</dbReference>
<keyword evidence="3 6" id="KW-0479">Metal-binding</keyword>
<comment type="function">
    <text evidence="6">Metallothiol transferase which confers resistance to fosfomycin by catalyzing the addition of a thiol cofactor to fosfomycin. L-cysteine is probably the physiological thiol donor.</text>
</comment>
<keyword evidence="10" id="KW-1185">Reference proteome</keyword>
<dbReference type="InterPro" id="IPR037523">
    <property type="entry name" value="VOC_core"/>
</dbReference>
<dbReference type="GO" id="GO:0016747">
    <property type="term" value="F:acyltransferase activity, transferring groups other than amino-acyl groups"/>
    <property type="evidence" value="ECO:0007669"/>
    <property type="project" value="InterPro"/>
</dbReference>
<dbReference type="Gene3D" id="3.10.180.10">
    <property type="entry name" value="2,3-Dihydroxybiphenyl 1,2-Dioxygenase, domain 1"/>
    <property type="match status" value="1"/>
</dbReference>
<evidence type="ECO:0000256" key="1">
    <source>
        <dbReference type="ARBA" id="ARBA00022490"/>
    </source>
</evidence>
<evidence type="ECO:0000256" key="2">
    <source>
        <dbReference type="ARBA" id="ARBA00022679"/>
    </source>
</evidence>
<dbReference type="OrthoDB" id="192739at2"/>
<feature type="binding site" evidence="6">
    <location>
        <position position="281"/>
    </location>
    <ligand>
        <name>Mg(2+)</name>
        <dbReference type="ChEBI" id="CHEBI:18420"/>
    </ligand>
</feature>
<feature type="domain" description="N-acetyltransferase" evidence="7">
    <location>
        <begin position="7"/>
        <end position="159"/>
    </location>
</feature>
<dbReference type="GO" id="GO:0000287">
    <property type="term" value="F:magnesium ion binding"/>
    <property type="evidence" value="ECO:0007669"/>
    <property type="project" value="UniProtKB-UniRule"/>
</dbReference>
<evidence type="ECO:0000256" key="5">
    <source>
        <dbReference type="ARBA" id="ARBA00023251"/>
    </source>
</evidence>